<name>A0ABS8XH11_9BURK</name>
<dbReference type="EMBL" id="JAJTWT010000005">
    <property type="protein sequence ID" value="MCE4538308.1"/>
    <property type="molecule type" value="Genomic_DNA"/>
</dbReference>
<dbReference type="NCBIfam" id="NF045609">
    <property type="entry name" value="EpsI_type_B"/>
    <property type="match status" value="1"/>
</dbReference>
<feature type="chain" id="PRO_5046112474" evidence="1">
    <location>
        <begin position="24"/>
        <end position="230"/>
    </location>
</feature>
<dbReference type="Pfam" id="PF11984">
    <property type="entry name" value="DUF3485"/>
    <property type="match status" value="1"/>
</dbReference>
<keyword evidence="4" id="KW-1185">Reference proteome</keyword>
<gene>
    <name evidence="3" type="ORF">LXT12_13705</name>
</gene>
<feature type="signal peptide" evidence="1">
    <location>
        <begin position="1"/>
        <end position="23"/>
    </location>
</feature>
<dbReference type="InterPro" id="IPR054653">
    <property type="entry name" value="EpsI_type_B_pred"/>
</dbReference>
<evidence type="ECO:0000256" key="1">
    <source>
        <dbReference type="SAM" id="SignalP"/>
    </source>
</evidence>
<sequence length="230" mass="25192">MLTGVRLRALFAALLLVCASGLAHVIKPTRHLADQIGKVDLDRVFPTQFGDWRLDTSMPVSIISPDVEALLKTLYAQTVSRTYVGPSGERIMLSVAYGGDQSDATRAHRPDVCYPSQGFEILSNVDTVIDVGQSQLPVRHMLAKLGQRIEPVTFWFVVGEHVAVSGQQQKIAQLRYGLRGVIPDGMLVRVSSIDPDAPTAYRTQARFIADMRAAMTRPARLRVFGSAFAG</sequence>
<proteinExistence type="predicted"/>
<evidence type="ECO:0000313" key="4">
    <source>
        <dbReference type="Proteomes" id="UP001201463"/>
    </source>
</evidence>
<comment type="caution">
    <text evidence="3">The sequence shown here is derived from an EMBL/GenBank/DDBJ whole genome shotgun (WGS) entry which is preliminary data.</text>
</comment>
<accession>A0ABS8XH11</accession>
<feature type="domain" description="Methanolan biosynthesis EpsI" evidence="2">
    <location>
        <begin position="11"/>
        <end position="216"/>
    </location>
</feature>
<evidence type="ECO:0000313" key="3">
    <source>
        <dbReference type="EMBL" id="MCE4538308.1"/>
    </source>
</evidence>
<dbReference type="Proteomes" id="UP001201463">
    <property type="component" value="Unassembled WGS sequence"/>
</dbReference>
<organism evidence="3 4">
    <name type="scientific">Pelomonas caseinilytica</name>
    <dbReference type="NCBI Taxonomy" id="2906763"/>
    <lineage>
        <taxon>Bacteria</taxon>
        <taxon>Pseudomonadati</taxon>
        <taxon>Pseudomonadota</taxon>
        <taxon>Betaproteobacteria</taxon>
        <taxon>Burkholderiales</taxon>
        <taxon>Sphaerotilaceae</taxon>
        <taxon>Roseateles</taxon>
    </lineage>
</organism>
<dbReference type="InterPro" id="IPR014263">
    <property type="entry name" value="Methanolan_biosynth_EpsI"/>
</dbReference>
<evidence type="ECO:0000259" key="2">
    <source>
        <dbReference type="Pfam" id="PF11984"/>
    </source>
</evidence>
<dbReference type="RefSeq" id="WP_233392979.1">
    <property type="nucleotide sequence ID" value="NZ_JAJTWT010000005.1"/>
</dbReference>
<protein>
    <submittedName>
        <fullName evidence="3">EpsI family protein</fullName>
    </submittedName>
</protein>
<keyword evidence="1" id="KW-0732">Signal</keyword>
<reference evidence="3 4" key="1">
    <citation type="submission" date="2021-12" db="EMBL/GenBank/DDBJ databases">
        <title>Genome seq of p7.</title>
        <authorList>
            <person name="Seo T."/>
        </authorList>
    </citation>
    <scope>NUCLEOTIDE SEQUENCE [LARGE SCALE GENOMIC DNA]</scope>
    <source>
        <strain evidence="3 4">P7</strain>
    </source>
</reference>
<dbReference type="NCBIfam" id="TIGR02914">
    <property type="entry name" value="EpsI_fam"/>
    <property type="match status" value="1"/>
</dbReference>